<keyword evidence="1" id="KW-1133">Transmembrane helix</keyword>
<reference evidence="2" key="1">
    <citation type="submission" date="2022-11" db="EMBL/GenBank/DDBJ databases">
        <title>Minimal conservation of predation-associated metabolite biosynthetic gene clusters underscores biosynthetic potential of Myxococcota including descriptions for ten novel species: Archangium lansinium sp. nov., Myxococcus landrumus sp. nov., Nannocystis bai.</title>
        <authorList>
            <person name="Ahearne A."/>
            <person name="Stevens C."/>
            <person name="Phillips K."/>
        </authorList>
    </citation>
    <scope>NUCLEOTIDE SEQUENCE</scope>
    <source>
        <strain evidence="2">Na p29</strain>
    </source>
</reference>
<dbReference type="AlphaFoldDB" id="A0A9X3F2Y3"/>
<evidence type="ECO:0000256" key="1">
    <source>
        <dbReference type="SAM" id="Phobius"/>
    </source>
</evidence>
<dbReference type="EMBL" id="JAPNKE010000002">
    <property type="protein sequence ID" value="MCY1010431.1"/>
    <property type="molecule type" value="Genomic_DNA"/>
</dbReference>
<evidence type="ECO:0000313" key="2">
    <source>
        <dbReference type="EMBL" id="MCY1010431.1"/>
    </source>
</evidence>
<dbReference type="Proteomes" id="UP001150924">
    <property type="component" value="Unassembled WGS sequence"/>
</dbReference>
<keyword evidence="1" id="KW-0472">Membrane</keyword>
<feature type="transmembrane region" description="Helical" evidence="1">
    <location>
        <begin position="55"/>
        <end position="78"/>
    </location>
</feature>
<feature type="transmembrane region" description="Helical" evidence="1">
    <location>
        <begin position="84"/>
        <end position="105"/>
    </location>
</feature>
<accession>A0A9X3F2Y3</accession>
<keyword evidence="3" id="KW-1185">Reference proteome</keyword>
<comment type="caution">
    <text evidence="2">The sequence shown here is derived from an EMBL/GenBank/DDBJ whole genome shotgun (WGS) entry which is preliminary data.</text>
</comment>
<protein>
    <submittedName>
        <fullName evidence="2">Uncharacterized protein</fullName>
    </submittedName>
</protein>
<sequence>MHDHDHAATLSLGGPNGIRIHQATLERREPVPQARLADARTRGLVQRGLATHGRLVVIAVAVLGSVVLLSWIGLVSSLSLPGLLYLPGIAIAAALWVAAGVIHVLSRGSQRSLDAAREQQILALGARVRGPLTVADVAHALRLSLAEAEAALTEMSRSGHVHADVDLDTGHLQFSLAVRPASLAQDHRP</sequence>
<name>A0A9X3F2Y3_9BACT</name>
<organism evidence="2 3">
    <name type="scientific">Nannocystis pusilla</name>
    <dbReference type="NCBI Taxonomy" id="889268"/>
    <lineage>
        <taxon>Bacteria</taxon>
        <taxon>Pseudomonadati</taxon>
        <taxon>Myxococcota</taxon>
        <taxon>Polyangia</taxon>
        <taxon>Nannocystales</taxon>
        <taxon>Nannocystaceae</taxon>
        <taxon>Nannocystis</taxon>
    </lineage>
</organism>
<proteinExistence type="predicted"/>
<gene>
    <name evidence="2" type="ORF">OV079_33665</name>
</gene>
<dbReference type="RefSeq" id="WP_267773376.1">
    <property type="nucleotide sequence ID" value="NZ_JAPNKE010000002.1"/>
</dbReference>
<evidence type="ECO:0000313" key="3">
    <source>
        <dbReference type="Proteomes" id="UP001150924"/>
    </source>
</evidence>
<keyword evidence="1" id="KW-0812">Transmembrane</keyword>